<dbReference type="OrthoDB" id="2943660at2759"/>
<evidence type="ECO:0000256" key="5">
    <source>
        <dbReference type="ARBA" id="ARBA00023002"/>
    </source>
</evidence>
<dbReference type="Gene3D" id="3.30.9.10">
    <property type="entry name" value="D-Amino Acid Oxidase, subunit A, domain 2"/>
    <property type="match status" value="1"/>
</dbReference>
<dbReference type="AlphaFoldDB" id="A0A9W4P4Y5"/>
<evidence type="ECO:0000256" key="2">
    <source>
        <dbReference type="ARBA" id="ARBA00010989"/>
    </source>
</evidence>
<keyword evidence="9" id="KW-0539">Nucleus</keyword>
<evidence type="ECO:0000256" key="10">
    <source>
        <dbReference type="SAM" id="MobiDB-lite"/>
    </source>
</evidence>
<comment type="caution">
    <text evidence="12">The sequence shown here is derived from an EMBL/GenBank/DDBJ whole genome shotgun (WGS) entry which is preliminary data.</text>
</comment>
<evidence type="ECO:0000256" key="9">
    <source>
        <dbReference type="ARBA" id="ARBA00023242"/>
    </source>
</evidence>
<dbReference type="GO" id="GO:0004657">
    <property type="term" value="F:proline dehydrogenase activity"/>
    <property type="evidence" value="ECO:0007669"/>
    <property type="project" value="TreeGrafter"/>
</dbReference>
<protein>
    <recommendedName>
        <fullName evidence="11">Zn(2)-C6 fungal-type domain-containing protein</fullName>
    </recommendedName>
</protein>
<dbReference type="SUPFAM" id="SSF51905">
    <property type="entry name" value="FAD/NAD(P)-binding domain"/>
    <property type="match status" value="1"/>
</dbReference>
<dbReference type="CDD" id="cd12148">
    <property type="entry name" value="fungal_TF_MHR"/>
    <property type="match status" value="1"/>
</dbReference>
<dbReference type="GO" id="GO:0050660">
    <property type="term" value="F:flavin adenine dinucleotide binding"/>
    <property type="evidence" value="ECO:0007669"/>
    <property type="project" value="InterPro"/>
</dbReference>
<evidence type="ECO:0000259" key="11">
    <source>
        <dbReference type="PROSITE" id="PS50048"/>
    </source>
</evidence>
<dbReference type="GO" id="GO:0050031">
    <property type="term" value="F:L-pipecolate oxidase activity"/>
    <property type="evidence" value="ECO:0007669"/>
    <property type="project" value="TreeGrafter"/>
</dbReference>
<feature type="region of interest" description="Disordered" evidence="10">
    <location>
        <begin position="1073"/>
        <end position="1110"/>
    </location>
</feature>
<dbReference type="SUPFAM" id="SSF57701">
    <property type="entry name" value="Zn2/Cys6 DNA-binding domain"/>
    <property type="match status" value="1"/>
</dbReference>
<comment type="similarity">
    <text evidence="2">Belongs to the MSOX/MTOX family.</text>
</comment>
<keyword evidence="3" id="KW-0285">Flavoprotein</keyword>
<dbReference type="InterPro" id="IPR036864">
    <property type="entry name" value="Zn2-C6_fun-type_DNA-bd_sf"/>
</dbReference>
<evidence type="ECO:0000256" key="3">
    <source>
        <dbReference type="ARBA" id="ARBA00022630"/>
    </source>
</evidence>
<dbReference type="PROSITE" id="PS00463">
    <property type="entry name" value="ZN2_CY6_FUNGAL_1"/>
    <property type="match status" value="1"/>
</dbReference>
<dbReference type="Pfam" id="PF01266">
    <property type="entry name" value="DAO"/>
    <property type="match status" value="1"/>
</dbReference>
<evidence type="ECO:0000256" key="8">
    <source>
        <dbReference type="ARBA" id="ARBA00023163"/>
    </source>
</evidence>
<dbReference type="PANTHER" id="PTHR10961">
    <property type="entry name" value="PEROXISOMAL SARCOSINE OXIDASE"/>
    <property type="match status" value="1"/>
</dbReference>
<dbReference type="GO" id="GO:0008115">
    <property type="term" value="F:sarcosine oxidase activity"/>
    <property type="evidence" value="ECO:0007669"/>
    <property type="project" value="TreeGrafter"/>
</dbReference>
<evidence type="ECO:0000313" key="12">
    <source>
        <dbReference type="EMBL" id="CAG8892676.1"/>
    </source>
</evidence>
<keyword evidence="6" id="KW-0805">Transcription regulation</keyword>
<dbReference type="InterPro" id="IPR045170">
    <property type="entry name" value="MTOX"/>
</dbReference>
<keyword evidence="5" id="KW-0560">Oxidoreductase</keyword>
<keyword evidence="4" id="KW-0274">FAD</keyword>
<evidence type="ECO:0000256" key="6">
    <source>
        <dbReference type="ARBA" id="ARBA00023015"/>
    </source>
</evidence>
<evidence type="ECO:0000256" key="4">
    <source>
        <dbReference type="ARBA" id="ARBA00022827"/>
    </source>
</evidence>
<dbReference type="EMBL" id="CAJVRC010000845">
    <property type="protein sequence ID" value="CAG8892676.1"/>
    <property type="molecule type" value="Genomic_DNA"/>
</dbReference>
<feature type="compositionally biased region" description="Basic and acidic residues" evidence="10">
    <location>
        <begin position="1"/>
        <end position="10"/>
    </location>
</feature>
<dbReference type="Gene3D" id="3.50.50.60">
    <property type="entry name" value="FAD/NAD(P)-binding domain"/>
    <property type="match status" value="1"/>
</dbReference>
<dbReference type="GO" id="GO:0003677">
    <property type="term" value="F:DNA binding"/>
    <property type="evidence" value="ECO:0007669"/>
    <property type="project" value="UniProtKB-KW"/>
</dbReference>
<feature type="domain" description="Zn(2)-C6 fungal-type" evidence="11">
    <location>
        <begin position="16"/>
        <end position="46"/>
    </location>
</feature>
<dbReference type="CDD" id="cd00067">
    <property type="entry name" value="GAL4"/>
    <property type="match status" value="1"/>
</dbReference>
<dbReference type="InterPro" id="IPR001138">
    <property type="entry name" value="Zn2Cys6_DnaBD"/>
</dbReference>
<dbReference type="SMART" id="SM00066">
    <property type="entry name" value="GAL4"/>
    <property type="match status" value="1"/>
</dbReference>
<dbReference type="Proteomes" id="UP001154252">
    <property type="component" value="Unassembled WGS sequence"/>
</dbReference>
<feature type="region of interest" description="Disordered" evidence="10">
    <location>
        <begin position="1"/>
        <end position="30"/>
    </location>
</feature>
<evidence type="ECO:0000256" key="1">
    <source>
        <dbReference type="ARBA" id="ARBA00001974"/>
    </source>
</evidence>
<dbReference type="InterPro" id="IPR006076">
    <property type="entry name" value="FAD-dep_OxRdtase"/>
</dbReference>
<proteinExistence type="inferred from homology"/>
<organism evidence="12 13">
    <name type="scientific">Penicillium egyptiacum</name>
    <dbReference type="NCBI Taxonomy" id="1303716"/>
    <lineage>
        <taxon>Eukaryota</taxon>
        <taxon>Fungi</taxon>
        <taxon>Dikarya</taxon>
        <taxon>Ascomycota</taxon>
        <taxon>Pezizomycotina</taxon>
        <taxon>Eurotiomycetes</taxon>
        <taxon>Eurotiomycetidae</taxon>
        <taxon>Eurotiales</taxon>
        <taxon>Aspergillaceae</taxon>
        <taxon>Penicillium</taxon>
    </lineage>
</organism>
<dbReference type="Gene3D" id="4.10.240.10">
    <property type="entry name" value="Zn(2)-C6 fungal-type DNA-binding domain"/>
    <property type="match status" value="1"/>
</dbReference>
<dbReference type="Pfam" id="PF00172">
    <property type="entry name" value="Zn_clus"/>
    <property type="match status" value="1"/>
</dbReference>
<evidence type="ECO:0000256" key="7">
    <source>
        <dbReference type="ARBA" id="ARBA00023125"/>
    </source>
</evidence>
<keyword evidence="8" id="KW-0804">Transcription</keyword>
<evidence type="ECO:0000313" key="13">
    <source>
        <dbReference type="Proteomes" id="UP001154252"/>
    </source>
</evidence>
<dbReference type="GO" id="GO:0008270">
    <property type="term" value="F:zinc ion binding"/>
    <property type="evidence" value="ECO:0007669"/>
    <property type="project" value="InterPro"/>
</dbReference>
<dbReference type="InterPro" id="IPR036188">
    <property type="entry name" value="FAD/NAD-bd_sf"/>
</dbReference>
<accession>A0A9W4P4Y5</accession>
<dbReference type="SUPFAM" id="SSF54373">
    <property type="entry name" value="FAD-linked reductases, C-terminal domain"/>
    <property type="match status" value="1"/>
</dbReference>
<keyword evidence="7" id="KW-0238">DNA-binding</keyword>
<gene>
    <name evidence="12" type="ORF">PEGY_LOCUS3251</name>
</gene>
<sequence length="1110" mass="122657">MRSTEDERPSKRARQACEPCRRKKSRCPGEKPTCSYCERLGQQCVYAGTEIGEEGPGHSQKMMEQRISGIEGKLEQLMEYITRPASNYLSSPVVPENDPRIPEIPPPESSSIAGSSGAPDAELYLTFCNAQPLLLFPHRSSLASLGKRDPELLLAIEALGARFKGLGVIDQNIQLEIKRKTERARQMVMMRLASGTVELSTIQTLCLLSMLEFTAGHIIRAGSYTRLATYLMGNLRINGLESLSNLETERDERKLCHVSLILLKNLQGSLHPPRDSLDLLAEPGKILSPLGAMIFNKEITRGTSGDSKPDIGINGSSVYTSELWAMACNYAASHVGVDAHPPWSPNSDYTMINFRHCEHESLMPLRFRLHASRFQDYPPAELQAHRDYWSPWLFFQLVWHAVPCLVNHPFLLSMRLRNFRRTMPQSFLRNSFEQLTFHSGWVVHFLELIETKNFEVSDPSIGQCVAIVSTIYLQHSFVEDQAFNRKAQAGFEKCLRFLRNMSRRWPHIDRQVRQLQQLRDSVSPGGLMTDNIAPGGPNSPQKWSVNLQLLWKILVYAHASNLSDPASDIFGPELAKDSVGCSGDPTAGAITERDFALIGSAGISGHKTVAPECVTYPPEQTDDPIQTQGQTSPRMGFPGLPEDPNVEFSGGDTLFLQLQDYERAFEDWLGFDNTPLAIDLLFKMTTAKTDSILIVGAGVFGLSTALELNKRGYTDITVVDRFVPPSADGSSVDISRIIRADYADPIYSQMAREAYNGWTTEYKDQYFESGFALFSETPKNAYMEKSKAVIRAAGGKLDDLDDAMEIRKLYPSVQAELSGMNGYHNPKGGWADAAGSIQKLASKCTVAGVSIIAGPRGTVVSLRRAGSRVVGVNLVGGQVLLASQVILSTGAWTNRLLDMGHAASSSGQPVGFIQLTEEEALEMRKIPVMINMSSGVFSFPPTPDTNVLKLARHGYGYATDITVNVEGVQKSLSSPKFETSNAATGYLPDDADESLRKGLRQFFPKLGDRPWMNRRLCWYTDTPNGDFIIDHHPTIQGLFMATGGAGHGFKFLPVLGQYIADCFENKAPEELRQKWRMSAPQADSEGPMAGDGSRGGPPLRKLSPLEQAKL</sequence>
<dbReference type="PROSITE" id="PS50048">
    <property type="entry name" value="ZN2_CY6_FUNGAL_2"/>
    <property type="match status" value="1"/>
</dbReference>
<comment type="cofactor">
    <cofactor evidence="1">
        <name>FAD</name>
        <dbReference type="ChEBI" id="CHEBI:57692"/>
    </cofactor>
</comment>
<dbReference type="GO" id="GO:0000981">
    <property type="term" value="F:DNA-binding transcription factor activity, RNA polymerase II-specific"/>
    <property type="evidence" value="ECO:0007669"/>
    <property type="project" value="InterPro"/>
</dbReference>
<name>A0A9W4P4Y5_9EURO</name>
<keyword evidence="13" id="KW-1185">Reference proteome</keyword>
<dbReference type="PANTHER" id="PTHR10961:SF45">
    <property type="entry name" value="FAD DEPENDENT OXIDOREDUCTASE DOMAIN-CONTAINING PROTEIN-RELATED"/>
    <property type="match status" value="1"/>
</dbReference>
<reference evidence="12" key="1">
    <citation type="submission" date="2021-07" db="EMBL/GenBank/DDBJ databases">
        <authorList>
            <person name="Branca A.L. A."/>
        </authorList>
    </citation>
    <scope>NUCLEOTIDE SEQUENCE</scope>
</reference>